<dbReference type="Gene3D" id="3.10.520.10">
    <property type="entry name" value="ApbE-like domains"/>
    <property type="match status" value="1"/>
</dbReference>
<evidence type="ECO:0000256" key="9">
    <source>
        <dbReference type="ARBA" id="ARBA00022729"/>
    </source>
</evidence>
<dbReference type="GO" id="GO:0016740">
    <property type="term" value="F:transferase activity"/>
    <property type="evidence" value="ECO:0007669"/>
    <property type="project" value="UniProtKB-UniRule"/>
</dbReference>
<keyword evidence="5 20" id="KW-0997">Cell inner membrane</keyword>
<dbReference type="AlphaFoldDB" id="A0A1Y0CWW8"/>
<dbReference type="GO" id="GO:0046872">
    <property type="term" value="F:metal ion binding"/>
    <property type="evidence" value="ECO:0007669"/>
    <property type="project" value="UniProtKB-UniRule"/>
</dbReference>
<dbReference type="InterPro" id="IPR003374">
    <property type="entry name" value="ApbE-like_sf"/>
</dbReference>
<evidence type="ECO:0000256" key="4">
    <source>
        <dbReference type="ARBA" id="ARBA00022475"/>
    </source>
</evidence>
<evidence type="ECO:0000256" key="3">
    <source>
        <dbReference type="ARBA" id="ARBA00016337"/>
    </source>
</evidence>
<feature type="chain" id="PRO_5011835331" description="FAD:protein FMN transferase" evidence="20">
    <location>
        <begin position="25"/>
        <end position="352"/>
    </location>
</feature>
<keyword evidence="11 18" id="KW-0460">Magnesium</keyword>
<evidence type="ECO:0000313" key="22">
    <source>
        <dbReference type="Proteomes" id="UP000243793"/>
    </source>
</evidence>
<reference evidence="22" key="1">
    <citation type="submission" date="2017-05" db="EMBL/GenBank/DDBJ databases">
        <authorList>
            <person name="Sung H."/>
        </authorList>
    </citation>
    <scope>NUCLEOTIDE SEQUENCE [LARGE SCALE GENOMIC DNA]</scope>
    <source>
        <strain evidence="22">AMac2203</strain>
    </source>
</reference>
<keyword evidence="7 18" id="KW-0808">Transferase</keyword>
<evidence type="ECO:0000256" key="13">
    <source>
        <dbReference type="ARBA" id="ARBA00023139"/>
    </source>
</evidence>
<dbReference type="OrthoDB" id="9778595at2"/>
<evidence type="ECO:0000256" key="18">
    <source>
        <dbReference type="PIRNR" id="PIRNR006268"/>
    </source>
</evidence>
<dbReference type="Proteomes" id="UP000243793">
    <property type="component" value="Chromosome"/>
</dbReference>
<evidence type="ECO:0000256" key="14">
    <source>
        <dbReference type="ARBA" id="ARBA00023288"/>
    </source>
</evidence>
<comment type="function">
    <text evidence="20">Flavin transferase that catalyzes the transfer of the FMN moiety of FAD and its covalent binding to the hydroxyl group of a threonine residue in a target flavoprotein.</text>
</comment>
<keyword evidence="9 20" id="KW-0732">Signal</keyword>
<accession>A0A1Y0CWW8</accession>
<evidence type="ECO:0000256" key="19">
    <source>
        <dbReference type="PIRSR" id="PIRSR006268-2"/>
    </source>
</evidence>
<keyword evidence="13" id="KW-0564">Palmitate</keyword>
<keyword evidence="14 20" id="KW-0449">Lipoprotein</keyword>
<feature type="binding site" evidence="19">
    <location>
        <position position="303"/>
    </location>
    <ligand>
        <name>Mg(2+)</name>
        <dbReference type="ChEBI" id="CHEBI:18420"/>
    </ligand>
</feature>
<evidence type="ECO:0000256" key="5">
    <source>
        <dbReference type="ARBA" id="ARBA00022519"/>
    </source>
</evidence>
<evidence type="ECO:0000256" key="11">
    <source>
        <dbReference type="ARBA" id="ARBA00022842"/>
    </source>
</evidence>
<evidence type="ECO:0000256" key="1">
    <source>
        <dbReference type="ARBA" id="ARBA00008282"/>
    </source>
</evidence>
<dbReference type="PIRSF" id="PIRSF006268">
    <property type="entry name" value="ApbE"/>
    <property type="match status" value="1"/>
</dbReference>
<evidence type="ECO:0000256" key="15">
    <source>
        <dbReference type="ARBA" id="ARBA00031306"/>
    </source>
</evidence>
<dbReference type="Pfam" id="PF02424">
    <property type="entry name" value="ApbE"/>
    <property type="match status" value="1"/>
</dbReference>
<evidence type="ECO:0000256" key="10">
    <source>
        <dbReference type="ARBA" id="ARBA00022827"/>
    </source>
</evidence>
<evidence type="ECO:0000256" key="20">
    <source>
        <dbReference type="RuleBase" id="RU363002"/>
    </source>
</evidence>
<dbReference type="PROSITE" id="PS51257">
    <property type="entry name" value="PROKAR_LIPOPROTEIN"/>
    <property type="match status" value="1"/>
</dbReference>
<evidence type="ECO:0000313" key="21">
    <source>
        <dbReference type="EMBL" id="ART79843.1"/>
    </source>
</evidence>
<keyword evidence="6 18" id="KW-0285">Flavoprotein</keyword>
<dbReference type="SUPFAM" id="SSF143631">
    <property type="entry name" value="ApbE-like"/>
    <property type="match status" value="1"/>
</dbReference>
<evidence type="ECO:0000256" key="8">
    <source>
        <dbReference type="ARBA" id="ARBA00022723"/>
    </source>
</evidence>
<evidence type="ECO:0000256" key="17">
    <source>
        <dbReference type="ARBA" id="ARBA00060485"/>
    </source>
</evidence>
<organism evidence="21 22">
    <name type="scientific">Oceanisphaera avium</name>
    <dbReference type="NCBI Taxonomy" id="1903694"/>
    <lineage>
        <taxon>Bacteria</taxon>
        <taxon>Pseudomonadati</taxon>
        <taxon>Pseudomonadota</taxon>
        <taxon>Gammaproteobacteria</taxon>
        <taxon>Aeromonadales</taxon>
        <taxon>Aeromonadaceae</taxon>
        <taxon>Oceanisphaera</taxon>
    </lineage>
</organism>
<dbReference type="PANTHER" id="PTHR30040">
    <property type="entry name" value="THIAMINE BIOSYNTHESIS LIPOPROTEIN APBE"/>
    <property type="match status" value="1"/>
</dbReference>
<evidence type="ECO:0000256" key="2">
    <source>
        <dbReference type="ARBA" id="ARBA00011955"/>
    </source>
</evidence>
<evidence type="ECO:0000256" key="6">
    <source>
        <dbReference type="ARBA" id="ARBA00022630"/>
    </source>
</evidence>
<keyword evidence="12" id="KW-0472">Membrane</keyword>
<dbReference type="KEGG" id="ocm:CBP12_06505"/>
<comment type="catalytic activity">
    <reaction evidence="16 18 20">
        <text>L-threonyl-[protein] + FAD = FMN-L-threonyl-[protein] + AMP + H(+)</text>
        <dbReference type="Rhea" id="RHEA:36847"/>
        <dbReference type="Rhea" id="RHEA-COMP:11060"/>
        <dbReference type="Rhea" id="RHEA-COMP:11061"/>
        <dbReference type="ChEBI" id="CHEBI:15378"/>
        <dbReference type="ChEBI" id="CHEBI:30013"/>
        <dbReference type="ChEBI" id="CHEBI:57692"/>
        <dbReference type="ChEBI" id="CHEBI:74257"/>
        <dbReference type="ChEBI" id="CHEBI:456215"/>
        <dbReference type="EC" id="2.7.1.180"/>
    </reaction>
</comment>
<comment type="subcellular location">
    <subcellularLocation>
        <location evidence="17 20">Cell inner membrane</location>
        <topology evidence="17 20">Lipid-anchor</topology>
        <orientation evidence="17 20">Periplasmic side</orientation>
    </subcellularLocation>
</comment>
<keyword evidence="22" id="KW-1185">Reference proteome</keyword>
<keyword evidence="10 18" id="KW-0274">FAD</keyword>
<feature type="signal peptide" evidence="20">
    <location>
        <begin position="1"/>
        <end position="24"/>
    </location>
</feature>
<comment type="similarity">
    <text evidence="1 18 20">Belongs to the ApbE family.</text>
</comment>
<dbReference type="FunFam" id="3.10.520.10:FF:000001">
    <property type="entry name" value="FAD:protein FMN transferase"/>
    <property type="match status" value="1"/>
</dbReference>
<keyword evidence="8 18" id="KW-0479">Metal-binding</keyword>
<comment type="cofactor">
    <cofactor evidence="19">
        <name>Mg(2+)</name>
        <dbReference type="ChEBI" id="CHEBI:18420"/>
    </cofactor>
    <cofactor evidence="19">
        <name>Mn(2+)</name>
        <dbReference type="ChEBI" id="CHEBI:29035"/>
    </cofactor>
    <text evidence="19">Magnesium. Can also use manganese.</text>
</comment>
<feature type="binding site" evidence="19">
    <location>
        <position position="307"/>
    </location>
    <ligand>
        <name>Mg(2+)</name>
        <dbReference type="ChEBI" id="CHEBI:18420"/>
    </ligand>
</feature>
<name>A0A1Y0CWW8_9GAMM</name>
<evidence type="ECO:0000256" key="7">
    <source>
        <dbReference type="ARBA" id="ARBA00022679"/>
    </source>
</evidence>
<evidence type="ECO:0000256" key="12">
    <source>
        <dbReference type="ARBA" id="ARBA00023136"/>
    </source>
</evidence>
<dbReference type="PANTHER" id="PTHR30040:SF2">
    <property type="entry name" value="FAD:PROTEIN FMN TRANSFERASE"/>
    <property type="match status" value="1"/>
</dbReference>
<gene>
    <name evidence="21" type="ORF">CBP12_06505</name>
</gene>
<proteinExistence type="inferred from homology"/>
<dbReference type="RefSeq" id="WP_086963718.1">
    <property type="nucleotide sequence ID" value="NZ_CP021376.1"/>
</dbReference>
<evidence type="ECO:0000256" key="16">
    <source>
        <dbReference type="ARBA" id="ARBA00048540"/>
    </source>
</evidence>
<protein>
    <recommendedName>
        <fullName evidence="3 18">FAD:protein FMN transferase</fullName>
        <ecNumber evidence="2 18">2.7.1.180</ecNumber>
    </recommendedName>
    <alternativeName>
        <fullName evidence="15 18">Flavin transferase</fullName>
    </alternativeName>
</protein>
<dbReference type="EMBL" id="CP021376">
    <property type="protein sequence ID" value="ART79843.1"/>
    <property type="molecule type" value="Genomic_DNA"/>
</dbReference>
<sequence>MSSYITKWLAPVGLAFLLVACKPAGTPAASGQAELHLTGSTMGTYYSVKVVGADKEQAKQLQAQIDQRLEVVNQQMSTYLPDSELSRFNQSTSTAPFAVSVDTATVVTAALQLGKQTQRTLDVTIGPLVNLWGFGPDERPVQVPSDTQLKAALTHTGLEHLRVEIDAQGQYLQKEIPELYLDLSSIAKGFGVDVVAEYLDEQGLHDHLVEIGGEVRLSGYNGHHKPWTIAVEKPHHDDERADELVQQIIVPGNNSVATSGDYRNYYEMQGQRLSHTIDPNTGHPITHNLASVTVIHASCMIADGLATALTVMGTDAALAFAEQHELAVYLLTKTDDGFKVDMTPAFKKYLRG</sequence>
<feature type="binding site" evidence="19">
    <location>
        <position position="185"/>
    </location>
    <ligand>
        <name>Mg(2+)</name>
        <dbReference type="ChEBI" id="CHEBI:18420"/>
    </ligand>
</feature>
<dbReference type="InterPro" id="IPR024932">
    <property type="entry name" value="ApbE"/>
</dbReference>
<dbReference type="EC" id="2.7.1.180" evidence="2 18"/>
<dbReference type="GO" id="GO:0005886">
    <property type="term" value="C:plasma membrane"/>
    <property type="evidence" value="ECO:0007669"/>
    <property type="project" value="UniProtKB-SubCell"/>
</dbReference>
<keyword evidence="4" id="KW-1003">Cell membrane</keyword>